<dbReference type="Gene3D" id="2.30.30.290">
    <property type="entry name" value="YopX-like domains"/>
    <property type="match status" value="1"/>
</dbReference>
<dbReference type="EMBL" id="BMIX01000001">
    <property type="protein sequence ID" value="GGG24208.1"/>
    <property type="molecule type" value="Genomic_DNA"/>
</dbReference>
<accession>A0ABQ1WB47</accession>
<reference evidence="3" key="1">
    <citation type="journal article" date="2019" name="Int. J. Syst. Evol. Microbiol.">
        <title>The Global Catalogue of Microorganisms (GCM) 10K type strain sequencing project: providing services to taxonomists for standard genome sequencing and annotation.</title>
        <authorList>
            <consortium name="The Broad Institute Genomics Platform"/>
            <consortium name="The Broad Institute Genome Sequencing Center for Infectious Disease"/>
            <person name="Wu L."/>
            <person name="Ma J."/>
        </authorList>
    </citation>
    <scope>NUCLEOTIDE SEQUENCE [LARGE SCALE GENOMIC DNA]</scope>
    <source>
        <strain evidence="3">CGMCC 1.15422</strain>
    </source>
</reference>
<gene>
    <name evidence="2" type="ORF">GCM10011532_04290</name>
</gene>
<name>A0ABQ1WB47_9FLAO</name>
<organism evidence="2 3">
    <name type="scientific">Christiangramia forsetii</name>
    <dbReference type="NCBI Taxonomy" id="411153"/>
    <lineage>
        <taxon>Bacteria</taxon>
        <taxon>Pseudomonadati</taxon>
        <taxon>Bacteroidota</taxon>
        <taxon>Flavobacteriia</taxon>
        <taxon>Flavobacteriales</taxon>
        <taxon>Flavobacteriaceae</taxon>
        <taxon>Christiangramia</taxon>
    </lineage>
</organism>
<comment type="caution">
    <text evidence="2">The sequence shown here is derived from an EMBL/GenBank/DDBJ whole genome shotgun (WGS) entry which is preliminary data.</text>
</comment>
<dbReference type="NCBIfam" id="TIGR01671">
    <property type="entry name" value="phage_TIGR01671"/>
    <property type="match status" value="1"/>
</dbReference>
<feature type="domain" description="YopX protein" evidence="1">
    <location>
        <begin position="20"/>
        <end position="122"/>
    </location>
</feature>
<dbReference type="InterPro" id="IPR019096">
    <property type="entry name" value="YopX_protein"/>
</dbReference>
<sequence length="123" mass="14720">MRDLIFRAYNPIVDRFQQFSLQDIEKKKDQIQWHILKIDQYTGLRDSKGRKIFENDIVEFSCERYYDSDPKVPTTKTFISQVKYIEAAFIISETQEDDTFLCAFNNECIIKGNIHRNKELLEK</sequence>
<proteinExistence type="predicted"/>
<dbReference type="InterPro" id="IPR010024">
    <property type="entry name" value="CHP16711"/>
</dbReference>
<dbReference type="Proteomes" id="UP000605733">
    <property type="component" value="Unassembled WGS sequence"/>
</dbReference>
<dbReference type="RefSeq" id="WP_011710304.1">
    <property type="nucleotide sequence ID" value="NZ_BMIX01000001.1"/>
</dbReference>
<evidence type="ECO:0000313" key="3">
    <source>
        <dbReference type="Proteomes" id="UP000605733"/>
    </source>
</evidence>
<dbReference type="InterPro" id="IPR023385">
    <property type="entry name" value="YopX-like_C"/>
</dbReference>
<evidence type="ECO:0000313" key="2">
    <source>
        <dbReference type="EMBL" id="GGG24208.1"/>
    </source>
</evidence>
<protein>
    <recommendedName>
        <fullName evidence="1">YopX protein domain-containing protein</fullName>
    </recommendedName>
</protein>
<dbReference type="SUPFAM" id="SSF159006">
    <property type="entry name" value="YopX-like"/>
    <property type="match status" value="1"/>
</dbReference>
<dbReference type="Pfam" id="PF09643">
    <property type="entry name" value="YopX"/>
    <property type="match status" value="1"/>
</dbReference>
<evidence type="ECO:0000259" key="1">
    <source>
        <dbReference type="Pfam" id="PF09643"/>
    </source>
</evidence>
<keyword evidence="3" id="KW-1185">Reference proteome</keyword>